<evidence type="ECO:0000259" key="7">
    <source>
        <dbReference type="PROSITE" id="PS51918"/>
    </source>
</evidence>
<gene>
    <name evidence="8" type="ORF">EDD68_11577</name>
</gene>
<dbReference type="SFLD" id="SFLDS00029">
    <property type="entry name" value="Radical_SAM"/>
    <property type="match status" value="1"/>
</dbReference>
<protein>
    <submittedName>
        <fullName evidence="8">Tyrosine lyase ThiH</fullName>
    </submittedName>
</protein>
<dbReference type="RefSeq" id="WP_132372285.1">
    <property type="nucleotide sequence ID" value="NZ_SMAN01000015.1"/>
</dbReference>
<dbReference type="AlphaFoldDB" id="A0A4R3MWX4"/>
<evidence type="ECO:0000256" key="2">
    <source>
        <dbReference type="ARBA" id="ARBA00022485"/>
    </source>
</evidence>
<keyword evidence="5" id="KW-0408">Iron</keyword>
<evidence type="ECO:0000256" key="1">
    <source>
        <dbReference type="ARBA" id="ARBA00001966"/>
    </source>
</evidence>
<evidence type="ECO:0000313" key="9">
    <source>
        <dbReference type="Proteomes" id="UP000294650"/>
    </source>
</evidence>
<keyword evidence="8" id="KW-0456">Lyase</keyword>
<dbReference type="InterPro" id="IPR058240">
    <property type="entry name" value="rSAM_sf"/>
</dbReference>
<dbReference type="Pfam" id="PF04055">
    <property type="entry name" value="Radical_SAM"/>
    <property type="match status" value="1"/>
</dbReference>
<dbReference type="InterPro" id="IPR012726">
    <property type="entry name" value="ThiH"/>
</dbReference>
<dbReference type="NCBIfam" id="TIGR02351">
    <property type="entry name" value="thiH"/>
    <property type="match status" value="1"/>
</dbReference>
<dbReference type="SUPFAM" id="SSF102114">
    <property type="entry name" value="Radical SAM enzymes"/>
    <property type="match status" value="1"/>
</dbReference>
<dbReference type="CDD" id="cd01335">
    <property type="entry name" value="Radical_SAM"/>
    <property type="match status" value="1"/>
</dbReference>
<keyword evidence="2" id="KW-0004">4Fe-4S</keyword>
<dbReference type="Pfam" id="PF06968">
    <property type="entry name" value="BATS"/>
    <property type="match status" value="1"/>
</dbReference>
<dbReference type="InterPro" id="IPR010722">
    <property type="entry name" value="BATS_dom"/>
</dbReference>
<dbReference type="OrthoDB" id="9801120at2"/>
<comment type="cofactor">
    <cofactor evidence="1">
        <name>[4Fe-4S] cluster</name>
        <dbReference type="ChEBI" id="CHEBI:49883"/>
    </cofactor>
</comment>
<keyword evidence="6" id="KW-0411">Iron-sulfur</keyword>
<evidence type="ECO:0000256" key="3">
    <source>
        <dbReference type="ARBA" id="ARBA00022691"/>
    </source>
</evidence>
<evidence type="ECO:0000256" key="6">
    <source>
        <dbReference type="ARBA" id="ARBA00023014"/>
    </source>
</evidence>
<reference evidence="8 9" key="1">
    <citation type="submission" date="2019-03" db="EMBL/GenBank/DDBJ databases">
        <title>Genomic Encyclopedia of Type Strains, Phase IV (KMG-IV): sequencing the most valuable type-strain genomes for metagenomic binning, comparative biology and taxonomic classification.</title>
        <authorList>
            <person name="Goeker M."/>
        </authorList>
    </citation>
    <scope>NUCLEOTIDE SEQUENCE [LARGE SCALE GENOMIC DNA]</scope>
    <source>
        <strain evidence="8 9">DSM 25894</strain>
    </source>
</reference>
<dbReference type="InterPro" id="IPR034428">
    <property type="entry name" value="ThiH/NoCL/HydG-like"/>
</dbReference>
<dbReference type="EMBL" id="SMAN01000015">
    <property type="protein sequence ID" value="TCT20026.1"/>
    <property type="molecule type" value="Genomic_DNA"/>
</dbReference>
<evidence type="ECO:0000256" key="4">
    <source>
        <dbReference type="ARBA" id="ARBA00022723"/>
    </source>
</evidence>
<dbReference type="GO" id="GO:0009228">
    <property type="term" value="P:thiamine biosynthetic process"/>
    <property type="evidence" value="ECO:0007669"/>
    <property type="project" value="InterPro"/>
</dbReference>
<dbReference type="PROSITE" id="PS51918">
    <property type="entry name" value="RADICAL_SAM"/>
    <property type="match status" value="1"/>
</dbReference>
<dbReference type="GO" id="GO:0051539">
    <property type="term" value="F:4 iron, 4 sulfur cluster binding"/>
    <property type="evidence" value="ECO:0007669"/>
    <property type="project" value="UniProtKB-KW"/>
</dbReference>
<sequence>MSFFDVYTDLKHLPFEEMFMQIQPADVEQVLARTRPLHHEDFLVLLSPAAEGYLEEMAQKAHQLTVQHFGRTMQLFLPLYISDYCVNKCKYCSFSFDHVFPRTKLTLDDIEKEAKAIKDKGIEHIILLTGESRIHAPVEYLNEATQLLANYFSSISLEVQPLQTEEYKTLIRSGCDGLTVYQEVYNENIYKDIHVKGPKRNYRFRLDTPERGCMAGMRSVNIGALLGLDDWRKEVFFTGVHAQYLQKKYLDTEISVSFPRLKPHLGSFQPNVHVTDRNLVQSILAYRLFMPRSGITLSTRESPQLRNHLIPLGVTKMSAESSTTVGGYAKASSGKNSQFELSDGRSVEEIKQLLKEKGYWPVIKDWEMLSEEIW</sequence>
<dbReference type="GO" id="GO:0016829">
    <property type="term" value="F:lyase activity"/>
    <property type="evidence" value="ECO:0007669"/>
    <property type="project" value="UniProtKB-KW"/>
</dbReference>
<dbReference type="SFLD" id="SFLDF00301">
    <property type="entry name" value="2-iminoacetate_synthase_(ThiH)"/>
    <property type="match status" value="1"/>
</dbReference>
<dbReference type="InterPro" id="IPR013785">
    <property type="entry name" value="Aldolase_TIM"/>
</dbReference>
<dbReference type="GO" id="GO:0005506">
    <property type="term" value="F:iron ion binding"/>
    <property type="evidence" value="ECO:0007669"/>
    <property type="project" value="InterPro"/>
</dbReference>
<evidence type="ECO:0000256" key="5">
    <source>
        <dbReference type="ARBA" id="ARBA00023004"/>
    </source>
</evidence>
<keyword evidence="4" id="KW-0479">Metal-binding</keyword>
<dbReference type="PANTHER" id="PTHR43583:SF1">
    <property type="entry name" value="2-IMINOACETATE SYNTHASE"/>
    <property type="match status" value="1"/>
</dbReference>
<proteinExistence type="predicted"/>
<feature type="domain" description="Radical SAM core" evidence="7">
    <location>
        <begin position="71"/>
        <end position="292"/>
    </location>
</feature>
<accession>A0A4R3MWX4</accession>
<dbReference type="InterPro" id="IPR007197">
    <property type="entry name" value="rSAM"/>
</dbReference>
<dbReference type="SFLD" id="SFLDG01060">
    <property type="entry name" value="BATS_domain_containing"/>
    <property type="match status" value="1"/>
</dbReference>
<dbReference type="Gene3D" id="3.20.20.70">
    <property type="entry name" value="Aldolase class I"/>
    <property type="match status" value="1"/>
</dbReference>
<name>A0A4R3MWX4_9BACI</name>
<dbReference type="PANTHER" id="PTHR43583">
    <property type="entry name" value="2-IMINOACETATE SYNTHASE"/>
    <property type="match status" value="1"/>
</dbReference>
<organism evidence="8 9">
    <name type="scientific">Melghiribacillus thermohalophilus</name>
    <dbReference type="NCBI Taxonomy" id="1324956"/>
    <lineage>
        <taxon>Bacteria</taxon>
        <taxon>Bacillati</taxon>
        <taxon>Bacillota</taxon>
        <taxon>Bacilli</taxon>
        <taxon>Bacillales</taxon>
        <taxon>Bacillaceae</taxon>
        <taxon>Melghiribacillus</taxon>
    </lineage>
</organism>
<dbReference type="SFLD" id="SFLDG01081">
    <property type="entry name" value="cleavage_of_the_Ca-Cb_bond_in"/>
    <property type="match status" value="1"/>
</dbReference>
<dbReference type="Proteomes" id="UP000294650">
    <property type="component" value="Unassembled WGS sequence"/>
</dbReference>
<comment type="caution">
    <text evidence="8">The sequence shown here is derived from an EMBL/GenBank/DDBJ whole genome shotgun (WGS) entry which is preliminary data.</text>
</comment>
<keyword evidence="3" id="KW-0949">S-adenosyl-L-methionine</keyword>
<evidence type="ECO:0000313" key="8">
    <source>
        <dbReference type="EMBL" id="TCT20026.1"/>
    </source>
</evidence>
<dbReference type="SMART" id="SM00876">
    <property type="entry name" value="BATS"/>
    <property type="match status" value="1"/>
</dbReference>
<keyword evidence="9" id="KW-1185">Reference proteome</keyword>